<feature type="transmembrane region" description="Helical" evidence="2">
    <location>
        <begin position="262"/>
        <end position="283"/>
    </location>
</feature>
<accession>A0A834LZH6</accession>
<reference evidence="3" key="1">
    <citation type="submission" date="2019-11" db="EMBL/GenBank/DDBJ databases">
        <authorList>
            <person name="Liu Y."/>
            <person name="Hou J."/>
            <person name="Li T.-Q."/>
            <person name="Guan C.-H."/>
            <person name="Wu X."/>
            <person name="Wu H.-Z."/>
            <person name="Ling F."/>
            <person name="Zhang R."/>
            <person name="Shi X.-G."/>
            <person name="Ren J.-P."/>
            <person name="Chen E.-F."/>
            <person name="Sun J.-M."/>
        </authorList>
    </citation>
    <scope>NUCLEOTIDE SEQUENCE</scope>
    <source>
        <strain evidence="3">Adult_tree_wgs_1</strain>
        <tissue evidence="3">Leaves</tissue>
    </source>
</reference>
<sequence length="296" mass="33000">MLERKAAPAVATPSSFFPSSSRVIDDLIMKTKTTTFFLVLFITLLLTLGPLQADAEKANYRRLLSDGWKFGQDSSSGDSSHRVTTNDNPPETWSRPAFLREDEFKSTNKLIPFTWDGRMLQFDPITTGLLYVVLFSITSCWSSWSYLSVKWASLSWALSLENPISKNSSSDGLPVSCTKESRSWDDAFELESLVFSPTFGAKASTDFGKRESLLISTGVLIVVAIMPAFVLERCILQVALSRGIECVHYYIPHDAQHLPCPLLAWLIFVGILVITSFVQVIIFPGRSRARTVELLA</sequence>
<gene>
    <name evidence="3" type="ORF">RHSIM_Rhsim01G0138100</name>
</gene>
<keyword evidence="4" id="KW-1185">Reference proteome</keyword>
<evidence type="ECO:0000256" key="1">
    <source>
        <dbReference type="SAM" id="MobiDB-lite"/>
    </source>
</evidence>
<feature type="compositionally biased region" description="Polar residues" evidence="1">
    <location>
        <begin position="72"/>
        <end position="91"/>
    </location>
</feature>
<dbReference type="Proteomes" id="UP000626092">
    <property type="component" value="Unassembled WGS sequence"/>
</dbReference>
<protein>
    <submittedName>
        <fullName evidence="3">Uncharacterized protein</fullName>
    </submittedName>
</protein>
<keyword evidence="2" id="KW-0472">Membrane</keyword>
<keyword evidence="2" id="KW-1133">Transmembrane helix</keyword>
<dbReference type="AlphaFoldDB" id="A0A834LZH6"/>
<keyword evidence="2" id="KW-0812">Transmembrane</keyword>
<name>A0A834LZH6_RHOSS</name>
<feature type="region of interest" description="Disordered" evidence="1">
    <location>
        <begin position="71"/>
        <end position="92"/>
    </location>
</feature>
<evidence type="ECO:0000313" key="4">
    <source>
        <dbReference type="Proteomes" id="UP000626092"/>
    </source>
</evidence>
<feature type="transmembrane region" description="Helical" evidence="2">
    <location>
        <begin position="128"/>
        <end position="147"/>
    </location>
</feature>
<organism evidence="3 4">
    <name type="scientific">Rhododendron simsii</name>
    <name type="common">Sims's rhododendron</name>
    <dbReference type="NCBI Taxonomy" id="118357"/>
    <lineage>
        <taxon>Eukaryota</taxon>
        <taxon>Viridiplantae</taxon>
        <taxon>Streptophyta</taxon>
        <taxon>Embryophyta</taxon>
        <taxon>Tracheophyta</taxon>
        <taxon>Spermatophyta</taxon>
        <taxon>Magnoliopsida</taxon>
        <taxon>eudicotyledons</taxon>
        <taxon>Gunneridae</taxon>
        <taxon>Pentapetalae</taxon>
        <taxon>asterids</taxon>
        <taxon>Ericales</taxon>
        <taxon>Ericaceae</taxon>
        <taxon>Ericoideae</taxon>
        <taxon>Rhodoreae</taxon>
        <taxon>Rhododendron</taxon>
    </lineage>
</organism>
<evidence type="ECO:0000256" key="2">
    <source>
        <dbReference type="SAM" id="Phobius"/>
    </source>
</evidence>
<proteinExistence type="predicted"/>
<comment type="caution">
    <text evidence="3">The sequence shown here is derived from an EMBL/GenBank/DDBJ whole genome shotgun (WGS) entry which is preliminary data.</text>
</comment>
<evidence type="ECO:0000313" key="3">
    <source>
        <dbReference type="EMBL" id="KAF7154080.1"/>
    </source>
</evidence>
<feature type="transmembrane region" description="Helical" evidence="2">
    <location>
        <begin position="212"/>
        <end position="231"/>
    </location>
</feature>
<dbReference type="EMBL" id="WJXA01000001">
    <property type="protein sequence ID" value="KAF7154080.1"/>
    <property type="molecule type" value="Genomic_DNA"/>
</dbReference>